<organism evidence="1 2">
    <name type="scientific">Phenylobacterium kunshanense</name>
    <dbReference type="NCBI Taxonomy" id="1445034"/>
    <lineage>
        <taxon>Bacteria</taxon>
        <taxon>Pseudomonadati</taxon>
        <taxon>Pseudomonadota</taxon>
        <taxon>Alphaproteobacteria</taxon>
        <taxon>Caulobacterales</taxon>
        <taxon>Caulobacteraceae</taxon>
        <taxon>Phenylobacterium</taxon>
    </lineage>
</organism>
<sequence>MTIENLKQQVAAPDAPFEAFEGPWEPIEAELRTPLPQDYKDFVRLYGNGYFMEFLGIYVPRTSNPNTRFERNAPLISRMFLEAAEEDDEELTYPFWPTPSGLISFGATDNGDMLFWRAQGHPDTWRVVIWDRGLQTFEALDCDLTDFLAGLATGDIQPEAFPGDLLVCDHLFQPHTEGAGEE</sequence>
<comment type="caution">
    <text evidence="1">The sequence shown here is derived from an EMBL/GenBank/DDBJ whole genome shotgun (WGS) entry which is preliminary data.</text>
</comment>
<dbReference type="RefSeq" id="WP_111276311.1">
    <property type="nucleotide sequence ID" value="NZ_QFYS01000005.1"/>
</dbReference>
<dbReference type="EMBL" id="QFYS01000005">
    <property type="protein sequence ID" value="RAK64773.1"/>
    <property type="molecule type" value="Genomic_DNA"/>
</dbReference>
<dbReference type="Proteomes" id="UP000249524">
    <property type="component" value="Unassembled WGS sequence"/>
</dbReference>
<gene>
    <name evidence="1" type="ORF">DJ019_12150</name>
</gene>
<dbReference type="OrthoDB" id="5572373at2"/>
<dbReference type="Pfam" id="PF14568">
    <property type="entry name" value="SUKH_6"/>
    <property type="match status" value="1"/>
</dbReference>
<proteinExistence type="predicted"/>
<dbReference type="AlphaFoldDB" id="A0A328BCF6"/>
<dbReference type="InterPro" id="IPR037883">
    <property type="entry name" value="Knr4/Smi1-like_sf"/>
</dbReference>
<protein>
    <recommendedName>
        <fullName evidence="3">SMI1/KNR4 family protein</fullName>
    </recommendedName>
</protein>
<keyword evidence="2" id="KW-1185">Reference proteome</keyword>
<dbReference type="Gene3D" id="3.40.1580.10">
    <property type="entry name" value="SMI1/KNR4-like"/>
    <property type="match status" value="1"/>
</dbReference>
<evidence type="ECO:0000313" key="2">
    <source>
        <dbReference type="Proteomes" id="UP000249524"/>
    </source>
</evidence>
<evidence type="ECO:0000313" key="1">
    <source>
        <dbReference type="EMBL" id="RAK64773.1"/>
    </source>
</evidence>
<dbReference type="SUPFAM" id="SSF160631">
    <property type="entry name" value="SMI1/KNR4-like"/>
    <property type="match status" value="1"/>
</dbReference>
<name>A0A328BCF6_9CAUL</name>
<reference evidence="1 2" key="1">
    <citation type="submission" date="2018-05" db="EMBL/GenBank/DDBJ databases">
        <authorList>
            <person name="Lanie J.A."/>
            <person name="Ng W.-L."/>
            <person name="Kazmierczak K.M."/>
            <person name="Andrzejewski T.M."/>
            <person name="Davidsen T.M."/>
            <person name="Wayne K.J."/>
            <person name="Tettelin H."/>
            <person name="Glass J.I."/>
            <person name="Rusch D."/>
            <person name="Podicherti R."/>
            <person name="Tsui H.-C.T."/>
            <person name="Winkler M.E."/>
        </authorList>
    </citation>
    <scope>NUCLEOTIDE SEQUENCE [LARGE SCALE GENOMIC DNA]</scope>
    <source>
        <strain evidence="1 2">BUT-10</strain>
    </source>
</reference>
<accession>A0A328BCF6</accession>
<evidence type="ECO:0008006" key="3">
    <source>
        <dbReference type="Google" id="ProtNLM"/>
    </source>
</evidence>